<dbReference type="RefSeq" id="WP_304559198.1">
    <property type="nucleotide sequence ID" value="NZ_JAUQSZ010000001.1"/>
</dbReference>
<gene>
    <name evidence="2" type="ORF">Q5H94_00960</name>
</gene>
<keyword evidence="1" id="KW-0472">Membrane</keyword>
<reference evidence="2" key="1">
    <citation type="submission" date="2023-07" db="EMBL/GenBank/DDBJ databases">
        <authorList>
            <person name="Kim M.K."/>
        </authorList>
    </citation>
    <scope>NUCLEOTIDE SEQUENCE</scope>
    <source>
        <strain evidence="2">CA1-15</strain>
    </source>
</reference>
<evidence type="ECO:0008006" key="4">
    <source>
        <dbReference type="Google" id="ProtNLM"/>
    </source>
</evidence>
<proteinExistence type="predicted"/>
<feature type="transmembrane region" description="Helical" evidence="1">
    <location>
        <begin position="37"/>
        <end position="57"/>
    </location>
</feature>
<evidence type="ECO:0000256" key="1">
    <source>
        <dbReference type="SAM" id="Phobius"/>
    </source>
</evidence>
<comment type="caution">
    <text evidence="2">The sequence shown here is derived from an EMBL/GenBank/DDBJ whole genome shotgun (WGS) entry which is preliminary data.</text>
</comment>
<dbReference type="Proteomes" id="UP001176468">
    <property type="component" value="Unassembled WGS sequence"/>
</dbReference>
<keyword evidence="1" id="KW-1133">Transmembrane helix</keyword>
<organism evidence="2 3">
    <name type="scientific">Sphingomonas immobilis</name>
    <dbReference type="NCBI Taxonomy" id="3063997"/>
    <lineage>
        <taxon>Bacteria</taxon>
        <taxon>Pseudomonadati</taxon>
        <taxon>Pseudomonadota</taxon>
        <taxon>Alphaproteobacteria</taxon>
        <taxon>Sphingomonadales</taxon>
        <taxon>Sphingomonadaceae</taxon>
        <taxon>Sphingomonas</taxon>
    </lineage>
</organism>
<sequence length="111" mass="11765">MPAFLSILLFLIAATVLEVSGDAIVRMGIARDGLVRGGFFAAGAVLLFAYGLLLNLAPLPFERVVGIYIATLFIVWQVIAYITFRHVPGVPVYVGGALIVAGGLTVAFWKG</sequence>
<feature type="transmembrane region" description="Helical" evidence="1">
    <location>
        <begin position="64"/>
        <end position="84"/>
    </location>
</feature>
<feature type="transmembrane region" description="Helical" evidence="1">
    <location>
        <begin position="90"/>
        <end position="109"/>
    </location>
</feature>
<accession>A0ABT8ZTJ0</accession>
<evidence type="ECO:0000313" key="2">
    <source>
        <dbReference type="EMBL" id="MDO7840883.1"/>
    </source>
</evidence>
<keyword evidence="3" id="KW-1185">Reference proteome</keyword>
<name>A0ABT8ZTJ0_9SPHN</name>
<evidence type="ECO:0000313" key="3">
    <source>
        <dbReference type="Proteomes" id="UP001176468"/>
    </source>
</evidence>
<keyword evidence="1" id="KW-0812">Transmembrane</keyword>
<protein>
    <recommendedName>
        <fullName evidence="4">Small multidrug resistance family-3 protein</fullName>
    </recommendedName>
</protein>
<dbReference type="EMBL" id="JAUQSZ010000001">
    <property type="protein sequence ID" value="MDO7840883.1"/>
    <property type="molecule type" value="Genomic_DNA"/>
</dbReference>